<feature type="region of interest" description="Disordered" evidence="1">
    <location>
        <begin position="66"/>
        <end position="102"/>
    </location>
</feature>
<reference evidence="2" key="1">
    <citation type="journal article" date="2019" name="Sci. Rep.">
        <title>Draft genome of Tanacetum cinerariifolium, the natural source of mosquito coil.</title>
        <authorList>
            <person name="Yamashiro T."/>
            <person name="Shiraishi A."/>
            <person name="Satake H."/>
            <person name="Nakayama K."/>
        </authorList>
    </citation>
    <scope>NUCLEOTIDE SEQUENCE</scope>
</reference>
<proteinExistence type="predicted"/>
<comment type="caution">
    <text evidence="2">The sequence shown here is derived from an EMBL/GenBank/DDBJ whole genome shotgun (WGS) entry which is preliminary data.</text>
</comment>
<name>A0A699R2I6_TANCI</name>
<dbReference type="EMBL" id="BKCJ011072274">
    <property type="protein sequence ID" value="GFC79835.1"/>
    <property type="molecule type" value="Genomic_DNA"/>
</dbReference>
<dbReference type="AlphaFoldDB" id="A0A699R2I6"/>
<organism evidence="2">
    <name type="scientific">Tanacetum cinerariifolium</name>
    <name type="common">Dalmatian daisy</name>
    <name type="synonym">Chrysanthemum cinerariifolium</name>
    <dbReference type="NCBI Taxonomy" id="118510"/>
    <lineage>
        <taxon>Eukaryota</taxon>
        <taxon>Viridiplantae</taxon>
        <taxon>Streptophyta</taxon>
        <taxon>Embryophyta</taxon>
        <taxon>Tracheophyta</taxon>
        <taxon>Spermatophyta</taxon>
        <taxon>Magnoliopsida</taxon>
        <taxon>eudicotyledons</taxon>
        <taxon>Gunneridae</taxon>
        <taxon>Pentapetalae</taxon>
        <taxon>asterids</taxon>
        <taxon>campanulids</taxon>
        <taxon>Asterales</taxon>
        <taxon>Asteraceae</taxon>
        <taxon>Asteroideae</taxon>
        <taxon>Anthemideae</taxon>
        <taxon>Anthemidinae</taxon>
        <taxon>Tanacetum</taxon>
    </lineage>
</organism>
<evidence type="ECO:0000313" key="2">
    <source>
        <dbReference type="EMBL" id="GFC79835.1"/>
    </source>
</evidence>
<feature type="non-terminal residue" evidence="2">
    <location>
        <position position="1"/>
    </location>
</feature>
<protein>
    <recommendedName>
        <fullName evidence="3">Reverse transcriptase domain-containing protein</fullName>
    </recommendedName>
</protein>
<feature type="non-terminal residue" evidence="2">
    <location>
        <position position="196"/>
    </location>
</feature>
<accession>A0A699R2I6</accession>
<evidence type="ECO:0000256" key="1">
    <source>
        <dbReference type="SAM" id="MobiDB-lite"/>
    </source>
</evidence>
<feature type="region of interest" description="Disordered" evidence="1">
    <location>
        <begin position="22"/>
        <end position="52"/>
    </location>
</feature>
<sequence length="196" mass="22277">YPEIHPPSQEISDEVFQANHSVQNEESFKNSSDEIAASNSNQEKEEPPQDSDIHQLIEECSTEICEEQKQKPEHSLSMGYEHLSITPETESKEVTESNAQNLLPISSECEVTSEDEKEIDLEDISQIQDDVLREKLLSINRLLSNIKSLNDNPTHDRVLNSFESDNSLSNNFSPEFETFCDYTKETRSGNTTHADN</sequence>
<gene>
    <name evidence="2" type="ORF">Tci_851805</name>
</gene>
<evidence type="ECO:0008006" key="3">
    <source>
        <dbReference type="Google" id="ProtNLM"/>
    </source>
</evidence>
<feature type="compositionally biased region" description="Basic and acidic residues" evidence="1">
    <location>
        <begin position="42"/>
        <end position="52"/>
    </location>
</feature>